<dbReference type="OrthoDB" id="10692917at2759"/>
<keyword evidence="1" id="KW-0175">Coiled coil</keyword>
<dbReference type="AlphaFoldDB" id="Q22XR9"/>
<keyword evidence="4" id="KW-1185">Reference proteome</keyword>
<dbReference type="EMBL" id="GG662802">
    <property type="protein sequence ID" value="EAR90102.2"/>
    <property type="molecule type" value="Genomic_DNA"/>
</dbReference>
<accession>Q22XR9</accession>
<feature type="compositionally biased region" description="Acidic residues" evidence="2">
    <location>
        <begin position="268"/>
        <end position="279"/>
    </location>
</feature>
<name>Q22XR9_TETTS</name>
<reference evidence="4" key="1">
    <citation type="journal article" date="2006" name="PLoS Biol.">
        <title>Macronuclear genome sequence of the ciliate Tetrahymena thermophila, a model eukaryote.</title>
        <authorList>
            <person name="Eisen J.A."/>
            <person name="Coyne R.S."/>
            <person name="Wu M."/>
            <person name="Wu D."/>
            <person name="Thiagarajan M."/>
            <person name="Wortman J.R."/>
            <person name="Badger J.H."/>
            <person name="Ren Q."/>
            <person name="Amedeo P."/>
            <person name="Jones K.M."/>
            <person name="Tallon L.J."/>
            <person name="Delcher A.L."/>
            <person name="Salzberg S.L."/>
            <person name="Silva J.C."/>
            <person name="Haas B.J."/>
            <person name="Majoros W.H."/>
            <person name="Farzad M."/>
            <person name="Carlton J.M."/>
            <person name="Smith R.K. Jr."/>
            <person name="Garg J."/>
            <person name="Pearlman R.E."/>
            <person name="Karrer K.M."/>
            <person name="Sun L."/>
            <person name="Manning G."/>
            <person name="Elde N.C."/>
            <person name="Turkewitz A.P."/>
            <person name="Asai D.J."/>
            <person name="Wilkes D.E."/>
            <person name="Wang Y."/>
            <person name="Cai H."/>
            <person name="Collins K."/>
            <person name="Stewart B.A."/>
            <person name="Lee S.R."/>
            <person name="Wilamowska K."/>
            <person name="Weinberg Z."/>
            <person name="Ruzzo W.L."/>
            <person name="Wloga D."/>
            <person name="Gaertig J."/>
            <person name="Frankel J."/>
            <person name="Tsao C.-C."/>
            <person name="Gorovsky M.A."/>
            <person name="Keeling P.J."/>
            <person name="Waller R.F."/>
            <person name="Patron N.J."/>
            <person name="Cherry J.M."/>
            <person name="Stover N.A."/>
            <person name="Krieger C.J."/>
            <person name="del Toro C."/>
            <person name="Ryder H.F."/>
            <person name="Williamson S.C."/>
            <person name="Barbeau R.A."/>
            <person name="Hamilton E.P."/>
            <person name="Orias E."/>
        </authorList>
    </citation>
    <scope>NUCLEOTIDE SEQUENCE [LARGE SCALE GENOMIC DNA]</scope>
    <source>
        <strain evidence="4">SB210</strain>
    </source>
</reference>
<sequence>MDQKDEKKHGGVYCKQNLQGTDQLIKDITLISVAQGSKMLSNWDQIKKYKLDNNRIKEKINFVVKKNEIEDVTQKQKIQKIQEQGQQWTKKILIELERQELLRKEIEKVQLNIQQKNLKVGQGQHQIGQQISEQEQISQQRKLYQQKLDKLKAKNNKMIAEIQKLKEEVKISRNERAFFDNVFKNLERDMKQKEELIKQFVLDNTLNGYELKKQEEVNAMITKLMEKEQQLFKIAYESQMLSKPNEIYNIEELTSQIQVDNSKIKEALDEEDEEEEENNFESKLEPNQTQNLSRIQEMKYENFLKLKKELIAKVNNDKAECDNKSEQIKKLLLMTNTESIDQFKLDYKKNEDQIEEHYKQSEYLNGEISSLRKQIQEIETEIFNYQEQKDDLIRQMDQKKLITTEKDRLIRDIKQIQDTQKRIKENNIEIEEDLYVFCKLIPPMLRELNVMSDEFLRENIHMNIHPNNVLDFFGTIEKKTTLTNVIYNRLQETKFANVRKSKKKMTFTNVVNSATSLNNTTTRLPFNYVKIMDREKKQKQLIDYLDKMDQEKEADSLMMPSHFKLQCQADFSKLNQHASPQKQFNQVRESIRVLSNFQTTQKKKNGVK</sequence>
<dbReference type="HOGENOM" id="CLU_466550_0_0_1"/>
<evidence type="ECO:0000256" key="2">
    <source>
        <dbReference type="SAM" id="MobiDB-lite"/>
    </source>
</evidence>
<dbReference type="RefSeq" id="XP_001010347.2">
    <property type="nucleotide sequence ID" value="XM_001010347.2"/>
</dbReference>
<feature type="region of interest" description="Disordered" evidence="2">
    <location>
        <begin position="267"/>
        <end position="290"/>
    </location>
</feature>
<evidence type="ECO:0000313" key="4">
    <source>
        <dbReference type="Proteomes" id="UP000009168"/>
    </source>
</evidence>
<dbReference type="KEGG" id="tet:TTHERM_01005270"/>
<organism evidence="3 4">
    <name type="scientific">Tetrahymena thermophila (strain SB210)</name>
    <dbReference type="NCBI Taxonomy" id="312017"/>
    <lineage>
        <taxon>Eukaryota</taxon>
        <taxon>Sar</taxon>
        <taxon>Alveolata</taxon>
        <taxon>Ciliophora</taxon>
        <taxon>Intramacronucleata</taxon>
        <taxon>Oligohymenophorea</taxon>
        <taxon>Hymenostomatida</taxon>
        <taxon>Tetrahymenina</taxon>
        <taxon>Tetrahymenidae</taxon>
        <taxon>Tetrahymena</taxon>
    </lineage>
</organism>
<evidence type="ECO:0000256" key="1">
    <source>
        <dbReference type="SAM" id="Coils"/>
    </source>
</evidence>
<dbReference type="InParanoid" id="Q22XR9"/>
<dbReference type="Proteomes" id="UP000009168">
    <property type="component" value="Unassembled WGS sequence"/>
</dbReference>
<protein>
    <submittedName>
        <fullName evidence="3">Uncharacterized protein</fullName>
    </submittedName>
</protein>
<feature type="coiled-coil region" evidence="1">
    <location>
        <begin position="99"/>
        <end position="203"/>
    </location>
</feature>
<evidence type="ECO:0000313" key="3">
    <source>
        <dbReference type="EMBL" id="EAR90102.2"/>
    </source>
</evidence>
<dbReference type="GeneID" id="7834296"/>
<gene>
    <name evidence="3" type="ORF">TTHERM_01005270</name>
</gene>
<proteinExistence type="predicted"/>